<dbReference type="AlphaFoldDB" id="A0A1E5JLJ2"/>
<dbReference type="Proteomes" id="UP000095229">
    <property type="component" value="Unassembled WGS sequence"/>
</dbReference>
<comment type="caution">
    <text evidence="1">The sequence shown here is derived from an EMBL/GenBank/DDBJ whole genome shotgun (WGS) entry which is preliminary data.</text>
</comment>
<dbReference type="RefSeq" id="WP_058517305.1">
    <property type="nucleotide sequence ID" value="NZ_CAAAIE010000005.1"/>
</dbReference>
<keyword evidence="2" id="KW-1185">Reference proteome</keyword>
<reference evidence="1 2" key="1">
    <citation type="submission" date="2016-02" db="EMBL/GenBank/DDBJ databases">
        <title>Secondary metabolites in Legionella.</title>
        <authorList>
            <person name="Tobias N.J."/>
            <person name="Bode H.B."/>
        </authorList>
    </citation>
    <scope>NUCLEOTIDE SEQUENCE [LARGE SCALE GENOMIC DNA]</scope>
    <source>
        <strain evidence="1 2">DSM 19216</strain>
    </source>
</reference>
<gene>
    <name evidence="1" type="ORF">lpari_03661</name>
</gene>
<protein>
    <submittedName>
        <fullName evidence="1">Uncharacterized protein</fullName>
    </submittedName>
</protein>
<dbReference type="STRING" id="45071.Lpar_1422"/>
<proteinExistence type="predicted"/>
<organism evidence="1 2">
    <name type="scientific">Legionella parisiensis</name>
    <dbReference type="NCBI Taxonomy" id="45071"/>
    <lineage>
        <taxon>Bacteria</taxon>
        <taxon>Pseudomonadati</taxon>
        <taxon>Pseudomonadota</taxon>
        <taxon>Gammaproteobacteria</taxon>
        <taxon>Legionellales</taxon>
        <taxon>Legionellaceae</taxon>
        <taxon>Legionella</taxon>
    </lineage>
</organism>
<sequence length="943" mass="107601">MKKITNYDQFKNILPYSSEMFGVYQPLIGWKSKRILRRIEKSSQLQNEFLLDQLIKHFVSETSIAEINLRGCGLGDPHFDLGEFLPSGKLLNQRSILLQELRERLQKKSVKKADQWREFIANNDLKNILQEHVFSHYKEGFREKCERFSALRPNPGETNEGLFQRIMKYKEELYQQLVTQLKTESIIARIIIELVNNQSVDSLNKIFYSNANYNSKDAFWSTVKNSSEDFKDPYLTFDPKKDINNVSLSPLGIVHLFRQYFFELDTFLGTPTGHVWLAPGSTVELIEISTRKTITEKTYETAYESITKTEKSTTEQDEISEAVKQDNKNDLKLGFTTTVNQSWGTGSASATGSLNMDRTQQTARETTHKKMREQTQKLSSEIRENFKSTFKTITEEMNTSSKRYVLSNITSDLINYELRRKMRQVGVQVQDIGSFLCWETFVDEPGEDLGLATLVHIAKPVDLIPKPLITETVPPPDTSNNFTVQAIWDFGDNRKNNQDFPELGFVPLTTFQVPPPPDGFELQKSNYPNRYINIKYVSHSGEDSENQVWVFNGKFTPDYSQIEIGVITGPDGLEWDERIDFVVGGTLHYTPSAVKLAEIAAGNAAKKAAATDIDIANAEKTRQAFITAAKERIEMASNINKRKYEDLREEERIIVYRRLIKSLMTDIHYQVKTEPKTLHILSELINSIFDVNKMLYFVAPEWWKPRKKFSQYLGVGDFQSLMADSVNWSDNVAREDNYLVTDKSQPAPMGSSLGWLLQLDGDNLRNAFLNAPWVKAVIPIRPGKELAAINWLKNVNVEGADGLDAAYAAPQSELDEIKAKLLAIDPADEVGSHSQVTINDAIRFLCTQVSQKHEESNKTDHYPKGAEIHDDDKVSATPIDKVYEYGFYPLQGSFRYDPGNPDPNNPDRNFQVFDQWVEILPTDQVVPVKVTYNPLTGRQEPPV</sequence>
<dbReference type="PATRIC" id="fig|45071.6.peg.1529"/>
<evidence type="ECO:0000313" key="1">
    <source>
        <dbReference type="EMBL" id="OEH45382.1"/>
    </source>
</evidence>
<dbReference type="EMBL" id="LSOG01000098">
    <property type="protein sequence ID" value="OEH45382.1"/>
    <property type="molecule type" value="Genomic_DNA"/>
</dbReference>
<accession>A0A1E5JLJ2</accession>
<evidence type="ECO:0000313" key="2">
    <source>
        <dbReference type="Proteomes" id="UP000095229"/>
    </source>
</evidence>
<dbReference type="OrthoDB" id="8877021at2"/>
<name>A0A1E5JLJ2_9GAMM</name>